<accession>A0A6A6DNF2</accession>
<gene>
    <name evidence="1" type="ORF">K469DRAFT_716260</name>
</gene>
<proteinExistence type="predicted"/>
<keyword evidence="2" id="KW-1185">Reference proteome</keyword>
<organism evidence="1 2">
    <name type="scientific">Zopfia rhizophila CBS 207.26</name>
    <dbReference type="NCBI Taxonomy" id="1314779"/>
    <lineage>
        <taxon>Eukaryota</taxon>
        <taxon>Fungi</taxon>
        <taxon>Dikarya</taxon>
        <taxon>Ascomycota</taxon>
        <taxon>Pezizomycotina</taxon>
        <taxon>Dothideomycetes</taxon>
        <taxon>Dothideomycetes incertae sedis</taxon>
        <taxon>Zopfiaceae</taxon>
        <taxon>Zopfia</taxon>
    </lineage>
</organism>
<sequence>MGKLSMLEMRVNPEAIATSNNYTPGPRSLRGLAHDLDATQYNAQDFIGTSHKARDYHEAEEDLEVTEEDNKAVLKTRVVQKSARRRL</sequence>
<dbReference type="Proteomes" id="UP000800200">
    <property type="component" value="Unassembled WGS sequence"/>
</dbReference>
<protein>
    <submittedName>
        <fullName evidence="1">Uncharacterized protein</fullName>
    </submittedName>
</protein>
<evidence type="ECO:0000313" key="1">
    <source>
        <dbReference type="EMBL" id="KAF2179470.1"/>
    </source>
</evidence>
<dbReference type="EMBL" id="ML994666">
    <property type="protein sequence ID" value="KAF2179470.1"/>
    <property type="molecule type" value="Genomic_DNA"/>
</dbReference>
<dbReference type="AlphaFoldDB" id="A0A6A6DNF2"/>
<evidence type="ECO:0000313" key="2">
    <source>
        <dbReference type="Proteomes" id="UP000800200"/>
    </source>
</evidence>
<reference evidence="1" key="1">
    <citation type="journal article" date="2020" name="Stud. Mycol.">
        <title>101 Dothideomycetes genomes: a test case for predicting lifestyles and emergence of pathogens.</title>
        <authorList>
            <person name="Haridas S."/>
            <person name="Albert R."/>
            <person name="Binder M."/>
            <person name="Bloem J."/>
            <person name="Labutti K."/>
            <person name="Salamov A."/>
            <person name="Andreopoulos B."/>
            <person name="Baker S."/>
            <person name="Barry K."/>
            <person name="Bills G."/>
            <person name="Bluhm B."/>
            <person name="Cannon C."/>
            <person name="Castanera R."/>
            <person name="Culley D."/>
            <person name="Daum C."/>
            <person name="Ezra D."/>
            <person name="Gonzalez J."/>
            <person name="Henrissat B."/>
            <person name="Kuo A."/>
            <person name="Liang C."/>
            <person name="Lipzen A."/>
            <person name="Lutzoni F."/>
            <person name="Magnuson J."/>
            <person name="Mondo S."/>
            <person name="Nolan M."/>
            <person name="Ohm R."/>
            <person name="Pangilinan J."/>
            <person name="Park H.-J."/>
            <person name="Ramirez L."/>
            <person name="Alfaro M."/>
            <person name="Sun H."/>
            <person name="Tritt A."/>
            <person name="Yoshinaga Y."/>
            <person name="Zwiers L.-H."/>
            <person name="Turgeon B."/>
            <person name="Goodwin S."/>
            <person name="Spatafora J."/>
            <person name="Crous P."/>
            <person name="Grigoriev I."/>
        </authorList>
    </citation>
    <scope>NUCLEOTIDE SEQUENCE</scope>
    <source>
        <strain evidence="1">CBS 207.26</strain>
    </source>
</reference>
<name>A0A6A6DNF2_9PEZI</name>